<dbReference type="RefSeq" id="WP_373292947.1">
    <property type="nucleotide sequence ID" value="NZ_BMMH01000002.1"/>
</dbReference>
<gene>
    <name evidence="1" type="ORF">GCM10011588_11960</name>
</gene>
<accession>A0A917RBL0</accession>
<keyword evidence="2" id="KW-1185">Reference proteome</keyword>
<dbReference type="EMBL" id="BMMH01000002">
    <property type="protein sequence ID" value="GGK98973.1"/>
    <property type="molecule type" value="Genomic_DNA"/>
</dbReference>
<organism evidence="1 2">
    <name type="scientific">Nocardia jinanensis</name>
    <dbReference type="NCBI Taxonomy" id="382504"/>
    <lineage>
        <taxon>Bacteria</taxon>
        <taxon>Bacillati</taxon>
        <taxon>Actinomycetota</taxon>
        <taxon>Actinomycetes</taxon>
        <taxon>Mycobacteriales</taxon>
        <taxon>Nocardiaceae</taxon>
        <taxon>Nocardia</taxon>
    </lineage>
</organism>
<name>A0A917RBL0_9NOCA</name>
<evidence type="ECO:0008006" key="3">
    <source>
        <dbReference type="Google" id="ProtNLM"/>
    </source>
</evidence>
<comment type="caution">
    <text evidence="1">The sequence shown here is derived from an EMBL/GenBank/DDBJ whole genome shotgun (WGS) entry which is preliminary data.</text>
</comment>
<evidence type="ECO:0000313" key="1">
    <source>
        <dbReference type="EMBL" id="GGK98973.1"/>
    </source>
</evidence>
<proteinExistence type="predicted"/>
<dbReference type="AlphaFoldDB" id="A0A917RBL0"/>
<dbReference type="Proteomes" id="UP000638263">
    <property type="component" value="Unassembled WGS sequence"/>
</dbReference>
<protein>
    <recommendedName>
        <fullName evidence="3">IS982 family transposase</fullName>
    </recommendedName>
</protein>
<sequence length="129" mass="14516">MSNEIDTLATALYVTTDDLLAARPDLGPARPRVGIAPRLSDAELVTLAVMQALLGFTSESRWLRYAHTHLGHLFRYVPKQPGYNKRLRNATGMIVAVIRALATDTTLWTDNVWRAAGRVRTDRRESRRT</sequence>
<reference evidence="1" key="2">
    <citation type="submission" date="2020-09" db="EMBL/GenBank/DDBJ databases">
        <authorList>
            <person name="Sun Q."/>
            <person name="Zhou Y."/>
        </authorList>
    </citation>
    <scope>NUCLEOTIDE SEQUENCE</scope>
    <source>
        <strain evidence="1">CGMCC 4.3508</strain>
    </source>
</reference>
<reference evidence="1" key="1">
    <citation type="journal article" date="2014" name="Int. J. Syst. Evol. Microbiol.">
        <title>Complete genome sequence of Corynebacterium casei LMG S-19264T (=DSM 44701T), isolated from a smear-ripened cheese.</title>
        <authorList>
            <consortium name="US DOE Joint Genome Institute (JGI-PGF)"/>
            <person name="Walter F."/>
            <person name="Albersmeier A."/>
            <person name="Kalinowski J."/>
            <person name="Ruckert C."/>
        </authorList>
    </citation>
    <scope>NUCLEOTIDE SEQUENCE</scope>
    <source>
        <strain evidence="1">CGMCC 4.3508</strain>
    </source>
</reference>
<evidence type="ECO:0000313" key="2">
    <source>
        <dbReference type="Proteomes" id="UP000638263"/>
    </source>
</evidence>